<evidence type="ECO:0000313" key="2">
    <source>
        <dbReference type="EMBL" id="GAX23287.1"/>
    </source>
</evidence>
<organism evidence="2 3">
    <name type="scientific">Fistulifera solaris</name>
    <name type="common">Oleaginous diatom</name>
    <dbReference type="NCBI Taxonomy" id="1519565"/>
    <lineage>
        <taxon>Eukaryota</taxon>
        <taxon>Sar</taxon>
        <taxon>Stramenopiles</taxon>
        <taxon>Ochrophyta</taxon>
        <taxon>Bacillariophyta</taxon>
        <taxon>Bacillariophyceae</taxon>
        <taxon>Bacillariophycidae</taxon>
        <taxon>Naviculales</taxon>
        <taxon>Naviculaceae</taxon>
        <taxon>Fistulifera</taxon>
    </lineage>
</organism>
<keyword evidence="1" id="KW-0812">Transmembrane</keyword>
<feature type="transmembrane region" description="Helical" evidence="1">
    <location>
        <begin position="234"/>
        <end position="267"/>
    </location>
</feature>
<sequence>MQRPHRPQQQIIALPNPDQMGTLILRGSVAFVRRNPVISGTYFLGILLLIIFGGGGRPLTPEQHYEYHRILQTVDLQAEYRATDDYWRAYHAYQASRGWLWGCDAVCTRNYQRMKEAERIMHLIQQEGAARTADAKNAAGLLSEIGIGEVQDSFWGYFHAGKRFAKRQTMWDMMFMGIRSMSRGRDESWMEFALKVLLQVLLNLSMGLVMALIFFVMGLWTIVRSYQPNPLVAVLFFCGGAIAAFSFVVTYLLAVYGAAAGGVYTVLKVAENASQARIADQQRQRVQYGRPHYD</sequence>
<dbReference type="OrthoDB" id="202063at2759"/>
<dbReference type="EMBL" id="BDSP01000199">
    <property type="protein sequence ID" value="GAX23287.1"/>
    <property type="molecule type" value="Genomic_DNA"/>
</dbReference>
<protein>
    <submittedName>
        <fullName evidence="2">Uncharacterized protein</fullName>
    </submittedName>
</protein>
<dbReference type="Proteomes" id="UP000198406">
    <property type="component" value="Unassembled WGS sequence"/>
</dbReference>
<name>A0A1Z5KAK0_FISSO</name>
<proteinExistence type="predicted"/>
<comment type="caution">
    <text evidence="2">The sequence shown here is derived from an EMBL/GenBank/DDBJ whole genome shotgun (WGS) entry which is preliminary data.</text>
</comment>
<evidence type="ECO:0000313" key="3">
    <source>
        <dbReference type="Proteomes" id="UP000198406"/>
    </source>
</evidence>
<dbReference type="AlphaFoldDB" id="A0A1Z5KAK0"/>
<keyword evidence="3" id="KW-1185">Reference proteome</keyword>
<evidence type="ECO:0000256" key="1">
    <source>
        <dbReference type="SAM" id="Phobius"/>
    </source>
</evidence>
<keyword evidence="1" id="KW-1133">Transmembrane helix</keyword>
<dbReference type="InParanoid" id="A0A1Z5KAK0"/>
<feature type="transmembrane region" description="Helical" evidence="1">
    <location>
        <begin position="200"/>
        <end position="222"/>
    </location>
</feature>
<accession>A0A1Z5KAK0</accession>
<gene>
    <name evidence="2" type="ORF">FisN_21Hh028</name>
</gene>
<keyword evidence="1" id="KW-0472">Membrane</keyword>
<feature type="transmembrane region" description="Helical" evidence="1">
    <location>
        <begin position="37"/>
        <end position="55"/>
    </location>
</feature>
<reference evidence="2 3" key="1">
    <citation type="journal article" date="2015" name="Plant Cell">
        <title>Oil accumulation by the oleaginous diatom Fistulifera solaris as revealed by the genome and transcriptome.</title>
        <authorList>
            <person name="Tanaka T."/>
            <person name="Maeda Y."/>
            <person name="Veluchamy A."/>
            <person name="Tanaka M."/>
            <person name="Abida H."/>
            <person name="Marechal E."/>
            <person name="Bowler C."/>
            <person name="Muto M."/>
            <person name="Sunaga Y."/>
            <person name="Tanaka M."/>
            <person name="Yoshino T."/>
            <person name="Taniguchi T."/>
            <person name="Fukuda Y."/>
            <person name="Nemoto M."/>
            <person name="Matsumoto M."/>
            <person name="Wong P.S."/>
            <person name="Aburatani S."/>
            <person name="Fujibuchi W."/>
        </authorList>
    </citation>
    <scope>NUCLEOTIDE SEQUENCE [LARGE SCALE GENOMIC DNA]</scope>
    <source>
        <strain evidence="2 3">JPCC DA0580</strain>
    </source>
</reference>